<dbReference type="SUPFAM" id="SSF51206">
    <property type="entry name" value="cAMP-binding domain-like"/>
    <property type="match status" value="1"/>
</dbReference>
<dbReference type="EMBL" id="FONY01000010">
    <property type="protein sequence ID" value="SFE92793.1"/>
    <property type="molecule type" value="Genomic_DNA"/>
</dbReference>
<keyword evidence="2" id="KW-0418">Kinase</keyword>
<feature type="domain" description="Cyclic nucleotide-binding" evidence="1">
    <location>
        <begin position="31"/>
        <end position="115"/>
    </location>
</feature>
<dbReference type="InterPro" id="IPR018490">
    <property type="entry name" value="cNMP-bd_dom_sf"/>
</dbReference>
<dbReference type="GO" id="GO:0016301">
    <property type="term" value="F:kinase activity"/>
    <property type="evidence" value="ECO:0007669"/>
    <property type="project" value="UniProtKB-KW"/>
</dbReference>
<evidence type="ECO:0000313" key="3">
    <source>
        <dbReference type="Proteomes" id="UP000199513"/>
    </source>
</evidence>
<keyword evidence="2" id="KW-0808">Transferase</keyword>
<gene>
    <name evidence="2" type="ORF">SAMN04488541_101045</name>
</gene>
<evidence type="ECO:0000313" key="2">
    <source>
        <dbReference type="EMBL" id="SFE92793.1"/>
    </source>
</evidence>
<proteinExistence type="predicted"/>
<keyword evidence="3" id="KW-1185">Reference proteome</keyword>
<reference evidence="2 3" key="1">
    <citation type="submission" date="2016-10" db="EMBL/GenBank/DDBJ databases">
        <authorList>
            <person name="de Groot N.N."/>
        </authorList>
    </citation>
    <scope>NUCLEOTIDE SEQUENCE [LARGE SCALE GENOMIC DNA]</scope>
    <source>
        <strain>GEY</strain>
        <strain evidence="3">DSM 9560</strain>
    </source>
</reference>
<name>A0A1I2EJD1_9BACT</name>
<dbReference type="OrthoDB" id="663011at2"/>
<dbReference type="Gene3D" id="2.60.120.10">
    <property type="entry name" value="Jelly Rolls"/>
    <property type="match status" value="1"/>
</dbReference>
<dbReference type="Pfam" id="PF00027">
    <property type="entry name" value="cNMP_binding"/>
    <property type="match status" value="1"/>
</dbReference>
<sequence>MLMRNFLSKFRQLSEEEITYFESLGITRKEKAKTLIFNADKPFSKLFFIHSGIIRAYRLIDGEDYSYYFFTNNEFAVDFQSFLTEADSPLYFETLTETEYTEFSKKDILSLYDKYPIFERLGRVMAEQAYLSAAERLKQHQTDDLKTRYLKLISRNPTLFQAIPQHYIASYLGVKPQSLSRIRAEIAGKLY</sequence>
<dbReference type="InterPro" id="IPR014710">
    <property type="entry name" value="RmlC-like_jellyroll"/>
</dbReference>
<evidence type="ECO:0000259" key="1">
    <source>
        <dbReference type="Pfam" id="PF00027"/>
    </source>
</evidence>
<dbReference type="STRING" id="1003.SAMN04488541_101045"/>
<dbReference type="Proteomes" id="UP000199513">
    <property type="component" value="Unassembled WGS sequence"/>
</dbReference>
<dbReference type="InterPro" id="IPR000595">
    <property type="entry name" value="cNMP-bd_dom"/>
</dbReference>
<organism evidence="2 3">
    <name type="scientific">Thermoflexibacter ruber</name>
    <dbReference type="NCBI Taxonomy" id="1003"/>
    <lineage>
        <taxon>Bacteria</taxon>
        <taxon>Pseudomonadati</taxon>
        <taxon>Bacteroidota</taxon>
        <taxon>Cytophagia</taxon>
        <taxon>Cytophagales</taxon>
        <taxon>Thermoflexibacteraceae</taxon>
        <taxon>Thermoflexibacter</taxon>
    </lineage>
</organism>
<protein>
    <submittedName>
        <fullName evidence="2">cAMP-binding domain of CRP or a regulatory subunit of cAMP-dependent protein kinases</fullName>
    </submittedName>
</protein>
<dbReference type="AlphaFoldDB" id="A0A1I2EJD1"/>
<accession>A0A1I2EJD1</accession>